<evidence type="ECO:0000256" key="3">
    <source>
        <dbReference type="ARBA" id="ARBA00022630"/>
    </source>
</evidence>
<dbReference type="GO" id="GO:0003995">
    <property type="term" value="F:acyl-CoA dehydrogenase activity"/>
    <property type="evidence" value="ECO:0007669"/>
    <property type="project" value="TreeGrafter"/>
</dbReference>
<dbReference type="PANTHER" id="PTHR43884:SF40">
    <property type="entry name" value="ACYL-COA DEHYDROGENASE"/>
    <property type="match status" value="1"/>
</dbReference>
<protein>
    <submittedName>
        <fullName evidence="9">Acyl-CoA dehydrogenase</fullName>
    </submittedName>
</protein>
<dbReference type="Proteomes" id="UP000217154">
    <property type="component" value="Chromosome"/>
</dbReference>
<comment type="similarity">
    <text evidence="2">Belongs to the acyl-CoA dehydrogenase family.</text>
</comment>
<dbReference type="KEGG" id="vbo:CKY39_21380"/>
<dbReference type="EMBL" id="CP023284">
    <property type="protein sequence ID" value="ATA55492.1"/>
    <property type="molecule type" value="Genomic_DNA"/>
</dbReference>
<dbReference type="InterPro" id="IPR006091">
    <property type="entry name" value="Acyl-CoA_Oxase/DH_mid-dom"/>
</dbReference>
<keyword evidence="3" id="KW-0285">Flavoprotein</keyword>
<organism evidence="9 10">
    <name type="scientific">Variovorax boronicumulans</name>
    <dbReference type="NCBI Taxonomy" id="436515"/>
    <lineage>
        <taxon>Bacteria</taxon>
        <taxon>Pseudomonadati</taxon>
        <taxon>Pseudomonadota</taxon>
        <taxon>Betaproteobacteria</taxon>
        <taxon>Burkholderiales</taxon>
        <taxon>Comamonadaceae</taxon>
        <taxon>Variovorax</taxon>
    </lineage>
</organism>
<evidence type="ECO:0000259" key="6">
    <source>
        <dbReference type="Pfam" id="PF00441"/>
    </source>
</evidence>
<gene>
    <name evidence="9" type="ORF">CKY39_21380</name>
</gene>
<evidence type="ECO:0000256" key="4">
    <source>
        <dbReference type="ARBA" id="ARBA00022827"/>
    </source>
</evidence>
<dbReference type="SUPFAM" id="SSF56645">
    <property type="entry name" value="Acyl-CoA dehydrogenase NM domain-like"/>
    <property type="match status" value="1"/>
</dbReference>
<name>A0A250DMK9_9BURK</name>
<feature type="domain" description="Acyl-CoA dehydrogenase/oxidase N-terminal" evidence="8">
    <location>
        <begin position="6"/>
        <end position="117"/>
    </location>
</feature>
<dbReference type="InterPro" id="IPR009100">
    <property type="entry name" value="AcylCoA_DH/oxidase_NM_dom_sf"/>
</dbReference>
<dbReference type="InterPro" id="IPR037069">
    <property type="entry name" value="AcylCoA_DH/ox_N_sf"/>
</dbReference>
<comment type="cofactor">
    <cofactor evidence="1">
        <name>FAD</name>
        <dbReference type="ChEBI" id="CHEBI:57692"/>
    </cofactor>
</comment>
<dbReference type="AlphaFoldDB" id="A0A250DMK9"/>
<evidence type="ECO:0000256" key="1">
    <source>
        <dbReference type="ARBA" id="ARBA00001974"/>
    </source>
</evidence>
<dbReference type="Gene3D" id="1.20.140.10">
    <property type="entry name" value="Butyryl-CoA Dehydrogenase, subunit A, domain 3"/>
    <property type="match status" value="1"/>
</dbReference>
<evidence type="ECO:0000313" key="10">
    <source>
        <dbReference type="Proteomes" id="UP000217154"/>
    </source>
</evidence>
<keyword evidence="4" id="KW-0274">FAD</keyword>
<keyword evidence="5" id="KW-0560">Oxidoreductase</keyword>
<dbReference type="PANTHER" id="PTHR43884">
    <property type="entry name" value="ACYL-COA DEHYDROGENASE"/>
    <property type="match status" value="1"/>
</dbReference>
<evidence type="ECO:0000259" key="8">
    <source>
        <dbReference type="Pfam" id="PF02771"/>
    </source>
</evidence>
<evidence type="ECO:0000256" key="5">
    <source>
        <dbReference type="ARBA" id="ARBA00023002"/>
    </source>
</evidence>
<dbReference type="InterPro" id="IPR013786">
    <property type="entry name" value="AcylCoA_DH/ox_N"/>
</dbReference>
<dbReference type="GO" id="GO:0050660">
    <property type="term" value="F:flavin adenine dinucleotide binding"/>
    <property type="evidence" value="ECO:0007669"/>
    <property type="project" value="InterPro"/>
</dbReference>
<dbReference type="Pfam" id="PF02770">
    <property type="entry name" value="Acyl-CoA_dh_M"/>
    <property type="match status" value="1"/>
</dbReference>
<dbReference type="FunFam" id="2.40.110.10:FF:000002">
    <property type="entry name" value="Acyl-CoA dehydrogenase fadE12"/>
    <property type="match status" value="1"/>
</dbReference>
<dbReference type="Gene3D" id="1.10.540.10">
    <property type="entry name" value="Acyl-CoA dehydrogenase/oxidase, N-terminal domain"/>
    <property type="match status" value="1"/>
</dbReference>
<evidence type="ECO:0000256" key="2">
    <source>
        <dbReference type="ARBA" id="ARBA00009347"/>
    </source>
</evidence>
<dbReference type="PIRSF" id="PIRSF016578">
    <property type="entry name" value="HsaA"/>
    <property type="match status" value="1"/>
</dbReference>
<dbReference type="SUPFAM" id="SSF47203">
    <property type="entry name" value="Acyl-CoA dehydrogenase C-terminal domain-like"/>
    <property type="match status" value="1"/>
</dbReference>
<dbReference type="RefSeq" id="WP_095745850.1">
    <property type="nucleotide sequence ID" value="NZ_CP023284.1"/>
</dbReference>
<dbReference type="Pfam" id="PF00441">
    <property type="entry name" value="Acyl-CoA_dh_1"/>
    <property type="match status" value="1"/>
</dbReference>
<dbReference type="Gene3D" id="2.40.110.10">
    <property type="entry name" value="Butyryl-CoA Dehydrogenase, subunit A, domain 2"/>
    <property type="match status" value="1"/>
</dbReference>
<sequence length="385" mass="42230">MIRDTPHFEALRADIRAFVRERWHPLEDQVSRDNDIPPDVVDELRRKGYFGWSIPEAYGGLGLTTEELVLCAMELSQSSVALRARVGTNTGIGSEALVADGTEAQKQRWLPRMATGELTGCLALTEPEAGSEASNVQTTARREGDHYVLNGSKRFITNAPVADVFTVIARTEDGSKGSKGVSAFLVERGPGLTTGAPYRMMGQAGSFVSDVHFDECRVHADQLIGGREGMGFQTVMKVLNKQRLHLAALCTGPAIRMLDLAMAHTSGRHQFGQAVADFQLVQAMIADSRTEIYAARSMILEAARARDRGEDVALSASMCKYFASEMCGRVADRAVQMFGGSGYVADFSPIERYYRDVRLFRLYEGTSQIHQLNIAKLALREAGAR</sequence>
<dbReference type="FunFam" id="1.20.140.10:FF:000001">
    <property type="entry name" value="Acyl-CoA dehydrogenase"/>
    <property type="match status" value="1"/>
</dbReference>
<proteinExistence type="inferred from homology"/>
<dbReference type="InterPro" id="IPR036250">
    <property type="entry name" value="AcylCo_DH-like_C"/>
</dbReference>
<reference evidence="9 10" key="1">
    <citation type="submission" date="2017-09" db="EMBL/GenBank/DDBJ databases">
        <title>The diverse metabolic capabilities of V. boronicumulans make it an excellent choice for continued studies on novel biodegradation.</title>
        <authorList>
            <person name="Sun S."/>
        </authorList>
    </citation>
    <scope>NUCLEOTIDE SEQUENCE [LARGE SCALE GENOMIC DNA]</scope>
    <source>
        <strain evidence="9 10">J1</strain>
    </source>
</reference>
<evidence type="ECO:0000259" key="7">
    <source>
        <dbReference type="Pfam" id="PF02770"/>
    </source>
</evidence>
<feature type="domain" description="Acyl-CoA oxidase/dehydrogenase middle" evidence="7">
    <location>
        <begin position="121"/>
        <end position="216"/>
    </location>
</feature>
<accession>A0A250DMK9</accession>
<dbReference type="InterPro" id="IPR009075">
    <property type="entry name" value="AcylCo_DH/oxidase_C"/>
</dbReference>
<dbReference type="Pfam" id="PF02771">
    <property type="entry name" value="Acyl-CoA_dh_N"/>
    <property type="match status" value="1"/>
</dbReference>
<dbReference type="InterPro" id="IPR046373">
    <property type="entry name" value="Acyl-CoA_Oxase/DH_mid-dom_sf"/>
</dbReference>
<evidence type="ECO:0000313" key="9">
    <source>
        <dbReference type="EMBL" id="ATA55492.1"/>
    </source>
</evidence>
<feature type="domain" description="Acyl-CoA dehydrogenase/oxidase C-terminal" evidence="6">
    <location>
        <begin position="229"/>
        <end position="376"/>
    </location>
</feature>